<dbReference type="GO" id="GO:0045275">
    <property type="term" value="C:respiratory chain complex III"/>
    <property type="evidence" value="ECO:0007669"/>
    <property type="project" value="InterPro"/>
</dbReference>
<evidence type="ECO:0000256" key="20">
    <source>
        <dbReference type="RuleBase" id="RU362117"/>
    </source>
</evidence>
<name>A0A1L5BW31_9MUSC</name>
<feature type="transmembrane region" description="Helical" evidence="20">
    <location>
        <begin position="324"/>
        <end position="341"/>
    </location>
</feature>
<feature type="binding site" description="axial binding residue" evidence="19">
    <location>
        <position position="84"/>
    </location>
    <ligand>
        <name>heme b</name>
        <dbReference type="ChEBI" id="CHEBI:60344"/>
        <label>b562</label>
    </ligand>
    <ligandPart>
        <name>Fe</name>
        <dbReference type="ChEBI" id="CHEBI:18248"/>
    </ligandPart>
</feature>
<dbReference type="InterPro" id="IPR005797">
    <property type="entry name" value="Cyt_b/b6_N"/>
</dbReference>
<reference evidence="23" key="1">
    <citation type="journal article" date="2016" name="Sci. Rep.">
        <title>The first complete mitochondrial genome of Dacus longicornis (Diptera: Tephritidae) using next-generation sequencing and mitochondrial genome phylogeny of Dacini tribe.</title>
        <authorList>
            <person name="Jiang F."/>
            <person name="Pan X."/>
            <person name="Li X."/>
            <person name="Yu Y."/>
            <person name="Zhang J."/>
            <person name="Jiang H."/>
            <person name="Dou L."/>
            <person name="Zhu S."/>
        </authorList>
    </citation>
    <scope>NUCLEOTIDE SEQUENCE</scope>
</reference>
<evidence type="ECO:0000256" key="9">
    <source>
        <dbReference type="ARBA" id="ARBA00022723"/>
    </source>
</evidence>
<organism evidence="23">
    <name type="scientific">Dacus longicornis</name>
    <dbReference type="NCBI Taxonomy" id="912007"/>
    <lineage>
        <taxon>Eukaryota</taxon>
        <taxon>Metazoa</taxon>
        <taxon>Ecdysozoa</taxon>
        <taxon>Arthropoda</taxon>
        <taxon>Hexapoda</taxon>
        <taxon>Insecta</taxon>
        <taxon>Pterygota</taxon>
        <taxon>Neoptera</taxon>
        <taxon>Endopterygota</taxon>
        <taxon>Diptera</taxon>
        <taxon>Brachycera</taxon>
        <taxon>Muscomorpha</taxon>
        <taxon>Tephritoidea</taxon>
        <taxon>Tephritidae</taxon>
        <taxon>Dacus</taxon>
    </lineage>
</organism>
<evidence type="ECO:0000256" key="13">
    <source>
        <dbReference type="ARBA" id="ARBA00023004"/>
    </source>
</evidence>
<dbReference type="Pfam" id="PF00033">
    <property type="entry name" value="Cytochrome_B"/>
    <property type="match status" value="1"/>
</dbReference>
<dbReference type="Pfam" id="PF00032">
    <property type="entry name" value="Cytochrom_B_C"/>
    <property type="match status" value="1"/>
</dbReference>
<evidence type="ECO:0000313" key="23">
    <source>
        <dbReference type="EMBL" id="APL97154.1"/>
    </source>
</evidence>
<sequence length="378" mass="43032">MNKPLRTQHPLFKIANNALVDLPAPVNISAWWNFGSLLGLCLIIQILTGLFLAMHYTADINLAFNSVNHICRDVNYGWLLRTLHANGASFFFICIYLHVGRGIYYGSYLFTPTWLVGVLILFLVMATAFMGYVLPWGQMSFWGATVITNLLSAIPYLGIDLVQWVWGGFAVDNATLTRFFTFHFILPFIVLAMTLIHLLFLHQTGSNNPIGLNSNIDKIPFHPYFSFKDIVGFIVMITALLLLTLMNPYLLGDPDNFIPANPLVTPVHIQPEWYFLFAYAILRSIPNKLGGVIALVLSIAILATLPFYNLSKFRGIQFYPMNKILFWIMVVTVILLTWIGARPVEEPYVLVGQILTVIYFLYYIINPLLNKWWDNLIN</sequence>
<evidence type="ECO:0000256" key="2">
    <source>
        <dbReference type="ARBA" id="ARBA00004448"/>
    </source>
</evidence>
<evidence type="ECO:0000256" key="12">
    <source>
        <dbReference type="ARBA" id="ARBA00022989"/>
    </source>
</evidence>
<geneLocation type="mitochondrion" evidence="23"/>
<comment type="similarity">
    <text evidence="17 20">Belongs to the cytochrome b family.</text>
</comment>
<dbReference type="CDD" id="cd00290">
    <property type="entry name" value="cytochrome_b_C"/>
    <property type="match status" value="1"/>
</dbReference>
<feature type="transmembrane region" description="Helical" evidence="20">
    <location>
        <begin position="114"/>
        <end position="134"/>
    </location>
</feature>
<feature type="transmembrane region" description="Helical" evidence="20">
    <location>
        <begin position="179"/>
        <end position="201"/>
    </location>
</feature>
<dbReference type="Gene3D" id="1.20.810.10">
    <property type="entry name" value="Cytochrome Bc1 Complex, Chain C"/>
    <property type="match status" value="1"/>
</dbReference>
<evidence type="ECO:0000259" key="21">
    <source>
        <dbReference type="PROSITE" id="PS51002"/>
    </source>
</evidence>
<keyword evidence="12 20" id="KW-1133">Transmembrane helix</keyword>
<evidence type="ECO:0000256" key="11">
    <source>
        <dbReference type="ARBA" id="ARBA00022982"/>
    </source>
</evidence>
<comment type="subunit">
    <text evidence="3">The main subunits of complex b-c1 are: cytochrome b, cytochrome c1 and the Rieske protein.</text>
</comment>
<evidence type="ECO:0000256" key="7">
    <source>
        <dbReference type="ARBA" id="ARBA00022660"/>
    </source>
</evidence>
<dbReference type="SUPFAM" id="SSF81342">
    <property type="entry name" value="Transmembrane di-heme cytochromes"/>
    <property type="match status" value="1"/>
</dbReference>
<feature type="transmembrane region" description="Helical" evidence="20">
    <location>
        <begin position="289"/>
        <end position="308"/>
    </location>
</feature>
<dbReference type="PANTHER" id="PTHR19271">
    <property type="entry name" value="CYTOCHROME B"/>
    <property type="match status" value="1"/>
</dbReference>
<keyword evidence="5 20" id="KW-0813">Transport</keyword>
<feature type="transmembrane region" description="Helical" evidence="20">
    <location>
        <begin position="348"/>
        <end position="365"/>
    </location>
</feature>
<evidence type="ECO:0000256" key="16">
    <source>
        <dbReference type="ARBA" id="ARBA00023136"/>
    </source>
</evidence>
<protein>
    <recommendedName>
        <fullName evidence="4 20">Cytochrome b</fullName>
    </recommendedName>
</protein>
<comment type="cofactor">
    <cofactor evidence="20">
        <name>heme b</name>
        <dbReference type="ChEBI" id="CHEBI:60344"/>
    </cofactor>
    <text evidence="20">Binds 2 heme groups non-covalently.</text>
</comment>
<dbReference type="PANTHER" id="PTHR19271:SF16">
    <property type="entry name" value="CYTOCHROME B"/>
    <property type="match status" value="1"/>
</dbReference>
<keyword evidence="11 20" id="KW-0249">Electron transport</keyword>
<keyword evidence="9 19" id="KW-0479">Metal-binding</keyword>
<feature type="transmembrane region" description="Helical" evidence="20">
    <location>
        <begin position="230"/>
        <end position="251"/>
    </location>
</feature>
<evidence type="ECO:0000256" key="17">
    <source>
        <dbReference type="ARBA" id="ARBA00061233"/>
    </source>
</evidence>
<dbReference type="PIRSF" id="PIRSF038885">
    <property type="entry name" value="COB"/>
    <property type="match status" value="1"/>
</dbReference>
<feature type="domain" description="Cytochrome b/b6 C-terminal region profile" evidence="22">
    <location>
        <begin position="211"/>
        <end position="378"/>
    </location>
</feature>
<feature type="transmembrane region" description="Helical" evidence="20">
    <location>
        <begin position="141"/>
        <end position="159"/>
    </location>
</feature>
<feature type="binding site" evidence="18">
    <location>
        <position position="202"/>
    </location>
    <ligand>
        <name>a ubiquinone</name>
        <dbReference type="ChEBI" id="CHEBI:16389"/>
    </ligand>
</feature>
<evidence type="ECO:0000256" key="15">
    <source>
        <dbReference type="ARBA" id="ARBA00023128"/>
    </source>
</evidence>
<keyword evidence="14" id="KW-0830">Ubiquinone</keyword>
<keyword evidence="10" id="KW-0999">Mitochondrion inner membrane</keyword>
<dbReference type="GO" id="GO:0008121">
    <property type="term" value="F:quinol-cytochrome-c reductase activity"/>
    <property type="evidence" value="ECO:0007669"/>
    <property type="project" value="InterPro"/>
</dbReference>
<dbReference type="InterPro" id="IPR027387">
    <property type="entry name" value="Cytb/b6-like_sf"/>
</dbReference>
<dbReference type="InterPro" id="IPR030689">
    <property type="entry name" value="Cytochrome_b"/>
</dbReference>
<comment type="cofactor">
    <cofactor evidence="19">
        <name>heme</name>
        <dbReference type="ChEBI" id="CHEBI:30413"/>
    </cofactor>
    <text evidence="19">Binds 2 heme groups non-covalently.</text>
</comment>
<dbReference type="InterPro" id="IPR036150">
    <property type="entry name" value="Cyt_b/b6_C_sf"/>
</dbReference>
<evidence type="ECO:0000256" key="19">
    <source>
        <dbReference type="PIRSR" id="PIRSR038885-2"/>
    </source>
</evidence>
<feature type="binding site" description="axial binding residue" evidence="19">
    <location>
        <position position="197"/>
    </location>
    <ligand>
        <name>heme b</name>
        <dbReference type="ChEBI" id="CHEBI:60344"/>
        <label>b566</label>
    </ligand>
    <ligandPart>
        <name>Fe</name>
        <dbReference type="ChEBI" id="CHEBI:18248"/>
    </ligandPart>
</feature>
<dbReference type="CDD" id="cd00284">
    <property type="entry name" value="Cytochrome_b_N"/>
    <property type="match status" value="1"/>
</dbReference>
<feature type="transmembrane region" description="Helical" evidence="20">
    <location>
        <begin position="78"/>
        <end position="99"/>
    </location>
</feature>
<dbReference type="GO" id="GO:0046872">
    <property type="term" value="F:metal ion binding"/>
    <property type="evidence" value="ECO:0007669"/>
    <property type="project" value="UniProtKB-UniRule"/>
</dbReference>
<evidence type="ECO:0000256" key="10">
    <source>
        <dbReference type="ARBA" id="ARBA00022792"/>
    </source>
</evidence>
<evidence type="ECO:0000256" key="4">
    <source>
        <dbReference type="ARBA" id="ARBA00013531"/>
    </source>
</evidence>
<accession>A0A1L5BW31</accession>
<keyword evidence="8 20" id="KW-0812">Transmembrane</keyword>
<evidence type="ECO:0000259" key="22">
    <source>
        <dbReference type="PROSITE" id="PS51003"/>
    </source>
</evidence>
<feature type="domain" description="Cytochrome b/b6 N-terminal region profile" evidence="21">
    <location>
        <begin position="1"/>
        <end position="210"/>
    </location>
</feature>
<dbReference type="SUPFAM" id="SSF81648">
    <property type="entry name" value="a domain/subunit of cytochrome bc1 complex (Ubiquinol-cytochrome c reductase)"/>
    <property type="match status" value="1"/>
</dbReference>
<evidence type="ECO:0000256" key="8">
    <source>
        <dbReference type="ARBA" id="ARBA00022692"/>
    </source>
</evidence>
<dbReference type="InterPro" id="IPR048260">
    <property type="entry name" value="Cytochrome_b_C_euk/bac"/>
</dbReference>
<gene>
    <name evidence="23" type="primary">CYTB</name>
</gene>
<dbReference type="InterPro" id="IPR016174">
    <property type="entry name" value="Di-haem_cyt_TM"/>
</dbReference>
<evidence type="ECO:0000256" key="18">
    <source>
        <dbReference type="PIRSR" id="PIRSR038885-1"/>
    </source>
</evidence>
<keyword evidence="15 20" id="KW-0496">Mitochondrion</keyword>
<feature type="transmembrane region" description="Helical" evidence="20">
    <location>
        <begin position="31"/>
        <end position="57"/>
    </location>
</feature>
<evidence type="ECO:0000256" key="5">
    <source>
        <dbReference type="ARBA" id="ARBA00022448"/>
    </source>
</evidence>
<comment type="subcellular location">
    <subcellularLocation>
        <location evidence="2">Mitochondrion inner membrane</location>
        <topology evidence="2">Multi-pass membrane protein</topology>
    </subcellularLocation>
</comment>
<dbReference type="GeneID" id="30765268"/>
<proteinExistence type="inferred from homology"/>
<dbReference type="InterPro" id="IPR048259">
    <property type="entry name" value="Cytochrome_b_N_euk/bac"/>
</dbReference>
<dbReference type="GO" id="GO:0005743">
    <property type="term" value="C:mitochondrial inner membrane"/>
    <property type="evidence" value="ECO:0007669"/>
    <property type="project" value="UniProtKB-SubCell"/>
</dbReference>
<evidence type="ECO:0000256" key="6">
    <source>
        <dbReference type="ARBA" id="ARBA00022617"/>
    </source>
</evidence>
<keyword evidence="13 19" id="KW-0408">Iron</keyword>
<dbReference type="PROSITE" id="PS51002">
    <property type="entry name" value="CYTB_NTER"/>
    <property type="match status" value="1"/>
</dbReference>
<dbReference type="InterPro" id="IPR005798">
    <property type="entry name" value="Cyt_b/b6_C"/>
</dbReference>
<feature type="binding site" description="axial binding residue" evidence="19">
    <location>
        <position position="98"/>
    </location>
    <ligand>
        <name>heme b</name>
        <dbReference type="ChEBI" id="CHEBI:60344"/>
        <label>b566</label>
    </ligand>
    <ligandPart>
        <name>Fe</name>
        <dbReference type="ChEBI" id="CHEBI:18248"/>
    </ligandPart>
</feature>
<evidence type="ECO:0000256" key="1">
    <source>
        <dbReference type="ARBA" id="ARBA00002566"/>
    </source>
</evidence>
<keyword evidence="7 20" id="KW-0679">Respiratory chain</keyword>
<evidence type="ECO:0000256" key="14">
    <source>
        <dbReference type="ARBA" id="ARBA00023075"/>
    </source>
</evidence>
<dbReference type="AlphaFoldDB" id="A0A1L5BW31"/>
<comment type="function">
    <text evidence="1 20">Component of the ubiquinol-cytochrome c reductase complex (complex III or cytochrome b-c1 complex) that is part of the mitochondrial respiratory chain. The b-c1 complex mediates electron transfer from ubiquinol to cytochrome c. Contributes to the generation of a proton gradient across the mitochondrial membrane that is then used for ATP synthesis.</text>
</comment>
<dbReference type="GO" id="GO:0016491">
    <property type="term" value="F:oxidoreductase activity"/>
    <property type="evidence" value="ECO:0007669"/>
    <property type="project" value="UniProtKB-UniRule"/>
</dbReference>
<dbReference type="EMBL" id="KX345846">
    <property type="protein sequence ID" value="APL97154.1"/>
    <property type="molecule type" value="Genomic_DNA"/>
</dbReference>
<keyword evidence="16 20" id="KW-0472">Membrane</keyword>
<keyword evidence="6 19" id="KW-0349">Heme</keyword>
<dbReference type="CTD" id="4519"/>
<feature type="binding site" description="axial binding residue" evidence="19">
    <location>
        <position position="183"/>
    </location>
    <ligand>
        <name>heme b</name>
        <dbReference type="ChEBI" id="CHEBI:60344"/>
        <label>b562</label>
    </ligand>
    <ligandPart>
        <name>Fe</name>
        <dbReference type="ChEBI" id="CHEBI:18248"/>
    </ligandPart>
</feature>
<dbReference type="PROSITE" id="PS51003">
    <property type="entry name" value="CYTB_CTER"/>
    <property type="match status" value="1"/>
</dbReference>
<dbReference type="FunFam" id="1.20.810.10:FF:000002">
    <property type="entry name" value="Cytochrome b"/>
    <property type="match status" value="1"/>
</dbReference>
<evidence type="ECO:0000256" key="3">
    <source>
        <dbReference type="ARBA" id="ARBA00011649"/>
    </source>
</evidence>
<dbReference type="RefSeq" id="YP_009334168.1">
    <property type="nucleotide sequence ID" value="NC_032690.1"/>
</dbReference>
<dbReference type="GO" id="GO:0006122">
    <property type="term" value="P:mitochondrial electron transport, ubiquinol to cytochrome c"/>
    <property type="evidence" value="ECO:0007669"/>
    <property type="project" value="TreeGrafter"/>
</dbReference>